<feature type="compositionally biased region" description="Low complexity" evidence="1">
    <location>
        <begin position="1"/>
        <end position="12"/>
    </location>
</feature>
<reference evidence="2 3" key="1">
    <citation type="journal article" date="2012" name="J. Bacteriol.">
        <title>Whole-Genome Sequence of Nocardiopsis alba Strain ATCC BAA-2165, Associated with Honeybees.</title>
        <authorList>
            <person name="Qiao J."/>
            <person name="Chen L."/>
            <person name="Li Y."/>
            <person name="Wang J."/>
            <person name="Zhang W."/>
            <person name="Chen S."/>
        </authorList>
    </citation>
    <scope>NUCLEOTIDE SEQUENCE [LARGE SCALE GENOMIC DNA]</scope>
    <source>
        <strain evidence="3">ATCC BAA-2165 / BE74</strain>
    </source>
</reference>
<dbReference type="Proteomes" id="UP000003779">
    <property type="component" value="Chromosome"/>
</dbReference>
<evidence type="ECO:0000313" key="2">
    <source>
        <dbReference type="EMBL" id="AFR06760.1"/>
    </source>
</evidence>
<dbReference type="AlphaFoldDB" id="J7L5P1"/>
<name>J7L5P1_NOCAA</name>
<reference evidence="3" key="2">
    <citation type="submission" date="2012-08" db="EMBL/GenBank/DDBJ databases">
        <title>Whole-genome sequence of Nocardiopsis alba strain ATCC BAA-2165 associated with honeybees.</title>
        <authorList>
            <person name="Qiao J."/>
            <person name="Chen L."/>
            <person name="Li Y."/>
            <person name="Wang J."/>
            <person name="Zhang W."/>
            <person name="Chen S."/>
        </authorList>
    </citation>
    <scope>NUCLEOTIDE SEQUENCE [LARGE SCALE GENOMIC DNA]</scope>
    <source>
        <strain evidence="3">ATCC BAA-2165 / BE74</strain>
    </source>
</reference>
<dbReference type="KEGG" id="nal:B005_4586"/>
<feature type="region of interest" description="Disordered" evidence="1">
    <location>
        <begin position="1"/>
        <end position="24"/>
    </location>
</feature>
<sequence>MDSQGSSSGSVAPPSPGALIHRTNVSDVHKVTNVQLKVFE</sequence>
<protein>
    <submittedName>
        <fullName evidence="2">Uncharacterized protein</fullName>
    </submittedName>
</protein>
<dbReference type="EMBL" id="CP003788">
    <property type="protein sequence ID" value="AFR06760.1"/>
    <property type="molecule type" value="Genomic_DNA"/>
</dbReference>
<organism evidence="2 3">
    <name type="scientific">Nocardiopsis alba (strain ATCC BAA-2165 / BE74)</name>
    <dbReference type="NCBI Taxonomy" id="1205910"/>
    <lineage>
        <taxon>Bacteria</taxon>
        <taxon>Bacillati</taxon>
        <taxon>Actinomycetota</taxon>
        <taxon>Actinomycetes</taxon>
        <taxon>Streptosporangiales</taxon>
        <taxon>Nocardiopsidaceae</taxon>
        <taxon>Nocardiopsis</taxon>
    </lineage>
</organism>
<proteinExistence type="predicted"/>
<accession>J7L5P1</accession>
<evidence type="ECO:0000256" key="1">
    <source>
        <dbReference type="SAM" id="MobiDB-lite"/>
    </source>
</evidence>
<evidence type="ECO:0000313" key="3">
    <source>
        <dbReference type="Proteomes" id="UP000003779"/>
    </source>
</evidence>
<dbReference type="HOGENOM" id="CLU_3293163_0_0_11"/>
<gene>
    <name evidence="2" type="ordered locus">B005_4586</name>
</gene>